<evidence type="ECO:0008006" key="4">
    <source>
        <dbReference type="Google" id="ProtNLM"/>
    </source>
</evidence>
<sequence length="263" mass="30211">MTKSKKNLIFMSLISTTPLLTIATISCASNQNQQQVKDLPLSQIQQIYDSFDLEIKNPQVTFEEFKQLFTQKYTENNNDIYKTFKDSEIQNIIATKLIDINKIQPGHEVIIAPKFNSTTQQFILNIKVRHIQGSYIEGKEEGNDTIAKGQFKLFSAQDKLAQQKFINQYAKDIVFKLKDNVNKSDILNVLDENKLTNSEYVFNKLSKELTDKITFNLPQNKRPHDTVLAFNIDTSNSQIKLVILLKNARNSEEILLKTSKSLD</sequence>
<name>A0A6M4JHA2_9MOLU</name>
<feature type="chain" id="PRO_5027101393" description="Lipoprotein" evidence="1">
    <location>
        <begin position="29"/>
        <end position="263"/>
    </location>
</feature>
<protein>
    <recommendedName>
        <fullName evidence="4">Lipoprotein</fullName>
    </recommendedName>
</protein>
<dbReference type="KEGG" id="mmio:HLA92_03110"/>
<evidence type="ECO:0000313" key="2">
    <source>
        <dbReference type="EMBL" id="QJR44402.1"/>
    </source>
</evidence>
<organism evidence="2 3">
    <name type="scientific">Mycoplasma miroungirhinis</name>
    <dbReference type="NCBI Taxonomy" id="754516"/>
    <lineage>
        <taxon>Bacteria</taxon>
        <taxon>Bacillati</taxon>
        <taxon>Mycoplasmatota</taxon>
        <taxon>Mollicutes</taxon>
        <taxon>Mycoplasmataceae</taxon>
        <taxon>Mycoplasma</taxon>
    </lineage>
</organism>
<dbReference type="EMBL" id="CP053097">
    <property type="protein sequence ID" value="QJR44402.1"/>
    <property type="molecule type" value="Genomic_DNA"/>
</dbReference>
<proteinExistence type="predicted"/>
<evidence type="ECO:0000313" key="3">
    <source>
        <dbReference type="Proteomes" id="UP000502118"/>
    </source>
</evidence>
<dbReference type="RefSeq" id="WP_171113446.1">
    <property type="nucleotide sequence ID" value="NZ_CP053097.1"/>
</dbReference>
<reference evidence="2 3" key="1">
    <citation type="submission" date="2020-05" db="EMBL/GenBank/DDBJ databases">
        <title>Novel Mycoplasma species detected in Mirounga angustirostris (northern elephant seal) from the USA.</title>
        <authorList>
            <person name="Volokhov D.V."/>
        </authorList>
    </citation>
    <scope>NUCLEOTIDE SEQUENCE [LARGE SCALE GENOMIC DNA]</scope>
    <source>
        <strain evidence="2 3">Mirounga ES2806-NAS</strain>
    </source>
</reference>
<evidence type="ECO:0000256" key="1">
    <source>
        <dbReference type="SAM" id="SignalP"/>
    </source>
</evidence>
<keyword evidence="1" id="KW-0732">Signal</keyword>
<gene>
    <name evidence="2" type="ORF">HLA92_03110</name>
</gene>
<dbReference type="Proteomes" id="UP000502118">
    <property type="component" value="Chromosome"/>
</dbReference>
<keyword evidence="3" id="KW-1185">Reference proteome</keyword>
<dbReference type="AlphaFoldDB" id="A0A6M4JHA2"/>
<dbReference type="PROSITE" id="PS51257">
    <property type="entry name" value="PROKAR_LIPOPROTEIN"/>
    <property type="match status" value="1"/>
</dbReference>
<feature type="signal peptide" evidence="1">
    <location>
        <begin position="1"/>
        <end position="28"/>
    </location>
</feature>
<accession>A0A6M4JHA2</accession>